<sequence>MRISSTYEKQIIQLAALAFIFLWCYTLATKLIDIKSFKWSMFNQPLPHALAVALLFLLPFFELVATALLVAVRTRLYGFYLSFSLMLLFTGYIGLVITKVFGTVPCSCGGLLENTSWSEHFYFNLFWLTLSILAIVLIKKGGKKKHNIYS</sequence>
<evidence type="ECO:0000256" key="2">
    <source>
        <dbReference type="ARBA" id="ARBA00022692"/>
    </source>
</evidence>
<dbReference type="EMBL" id="JAZDQT010000001">
    <property type="protein sequence ID" value="MEE1943852.1"/>
    <property type="molecule type" value="Genomic_DNA"/>
</dbReference>
<proteinExistence type="predicted"/>
<dbReference type="InterPro" id="IPR009908">
    <property type="entry name" value="Methylamine_util_MauE"/>
</dbReference>
<keyword evidence="2 5" id="KW-0812">Transmembrane</keyword>
<evidence type="ECO:0000313" key="8">
    <source>
        <dbReference type="Proteomes" id="UP001336835"/>
    </source>
</evidence>
<reference evidence="7 8" key="1">
    <citation type="submission" date="2024-01" db="EMBL/GenBank/DDBJ databases">
        <title>Pedobacter sp. nov., isolated from fresh soil.</title>
        <authorList>
            <person name="Le N.T.T."/>
        </authorList>
    </citation>
    <scope>NUCLEOTIDE SEQUENCE [LARGE SCALE GENOMIC DNA]</scope>
    <source>
        <strain evidence="7 8">KR3-3</strain>
    </source>
</reference>
<evidence type="ECO:0000256" key="4">
    <source>
        <dbReference type="ARBA" id="ARBA00023136"/>
    </source>
</evidence>
<evidence type="ECO:0000259" key="6">
    <source>
        <dbReference type="Pfam" id="PF07291"/>
    </source>
</evidence>
<feature type="domain" description="Methylamine utilisation protein MauE" evidence="6">
    <location>
        <begin position="10"/>
        <end position="136"/>
    </location>
</feature>
<gene>
    <name evidence="7" type="ORF">VRU48_01955</name>
</gene>
<feature type="transmembrane region" description="Helical" evidence="5">
    <location>
        <begin position="121"/>
        <end position="138"/>
    </location>
</feature>
<keyword evidence="3 5" id="KW-1133">Transmembrane helix</keyword>
<dbReference type="Pfam" id="PF07291">
    <property type="entry name" value="MauE"/>
    <property type="match status" value="1"/>
</dbReference>
<comment type="subcellular location">
    <subcellularLocation>
        <location evidence="1">Membrane</location>
        <topology evidence="1">Multi-pass membrane protein</topology>
    </subcellularLocation>
</comment>
<evidence type="ECO:0000256" key="3">
    <source>
        <dbReference type="ARBA" id="ARBA00022989"/>
    </source>
</evidence>
<keyword evidence="4 5" id="KW-0472">Membrane</keyword>
<evidence type="ECO:0000256" key="5">
    <source>
        <dbReference type="SAM" id="Phobius"/>
    </source>
</evidence>
<accession>A0ABU7I368</accession>
<feature type="transmembrane region" description="Helical" evidence="5">
    <location>
        <begin position="12"/>
        <end position="28"/>
    </location>
</feature>
<keyword evidence="8" id="KW-1185">Reference proteome</keyword>
<comment type="caution">
    <text evidence="7">The sequence shown here is derived from an EMBL/GenBank/DDBJ whole genome shotgun (WGS) entry which is preliminary data.</text>
</comment>
<evidence type="ECO:0000313" key="7">
    <source>
        <dbReference type="EMBL" id="MEE1943852.1"/>
    </source>
</evidence>
<evidence type="ECO:0000256" key="1">
    <source>
        <dbReference type="ARBA" id="ARBA00004141"/>
    </source>
</evidence>
<protein>
    <submittedName>
        <fullName evidence="7">MauE/DoxX family redox-associated membrane protein</fullName>
    </submittedName>
</protein>
<name>A0ABU7I368_9SPHI</name>
<dbReference type="Proteomes" id="UP001336835">
    <property type="component" value="Unassembled WGS sequence"/>
</dbReference>
<feature type="transmembrane region" description="Helical" evidence="5">
    <location>
        <begin position="79"/>
        <end position="101"/>
    </location>
</feature>
<feature type="transmembrane region" description="Helical" evidence="5">
    <location>
        <begin position="48"/>
        <end position="72"/>
    </location>
</feature>
<organism evidence="7 8">
    <name type="scientific">Pedobacter albus</name>
    <dbReference type="NCBI Taxonomy" id="3113905"/>
    <lineage>
        <taxon>Bacteria</taxon>
        <taxon>Pseudomonadati</taxon>
        <taxon>Bacteroidota</taxon>
        <taxon>Sphingobacteriia</taxon>
        <taxon>Sphingobacteriales</taxon>
        <taxon>Sphingobacteriaceae</taxon>
        <taxon>Pedobacter</taxon>
    </lineage>
</organism>
<dbReference type="RefSeq" id="WP_330106252.1">
    <property type="nucleotide sequence ID" value="NZ_JAZDQT010000001.1"/>
</dbReference>